<dbReference type="CDD" id="cd14728">
    <property type="entry name" value="Ere-like"/>
    <property type="match status" value="1"/>
</dbReference>
<gene>
    <name evidence="1" type="ORF">EGI89_11120</name>
</gene>
<dbReference type="AlphaFoldDB" id="A0A3R8TKH0"/>
<dbReference type="EMBL" id="RHPO01000025">
    <property type="protein sequence ID" value="RRT89787.1"/>
    <property type="molecule type" value="Genomic_DNA"/>
</dbReference>
<reference evidence="1 2" key="1">
    <citation type="submission" date="2018-10" db="EMBL/GenBank/DDBJ databases">
        <title>Transmission dynamics of multidrug resistant bacteria on intensive care unit surfaces.</title>
        <authorList>
            <person name="D'Souza A.W."/>
            <person name="Potter R.F."/>
            <person name="Wallace M."/>
            <person name="Shupe A."/>
            <person name="Patel S."/>
            <person name="Sun S."/>
            <person name="Gul D."/>
            <person name="Kwon J.H."/>
            <person name="Andleeb S."/>
            <person name="Burnham C.-A.D."/>
            <person name="Dantas G."/>
        </authorList>
    </citation>
    <scope>NUCLEOTIDE SEQUENCE [LARGE SCALE GENOMIC DNA]</scope>
    <source>
        <strain evidence="1 2">WF_348</strain>
    </source>
</reference>
<evidence type="ECO:0000313" key="1">
    <source>
        <dbReference type="EMBL" id="RRT89787.1"/>
    </source>
</evidence>
<dbReference type="Pfam" id="PF05139">
    <property type="entry name" value="Erythro_esteras"/>
    <property type="match status" value="1"/>
</dbReference>
<dbReference type="GO" id="GO:0046677">
    <property type="term" value="P:response to antibiotic"/>
    <property type="evidence" value="ECO:0007669"/>
    <property type="project" value="InterPro"/>
</dbReference>
<dbReference type="Proteomes" id="UP000267844">
    <property type="component" value="Unassembled WGS sequence"/>
</dbReference>
<dbReference type="PANTHER" id="PTHR31299:SF0">
    <property type="entry name" value="ESTERASE, PUTATIVE (AFU_ORTHOLOGUE AFUA_1G05850)-RELATED"/>
    <property type="match status" value="1"/>
</dbReference>
<accession>A0A3R8TKH0</accession>
<comment type="caution">
    <text evidence="1">The sequence shown here is derived from an EMBL/GenBank/DDBJ whole genome shotgun (WGS) entry which is preliminary data.</text>
</comment>
<evidence type="ECO:0008006" key="3">
    <source>
        <dbReference type="Google" id="ProtNLM"/>
    </source>
</evidence>
<dbReference type="Gene3D" id="3.40.1660.10">
    <property type="entry name" value="EreA-like (biosynthetic domain)"/>
    <property type="match status" value="2"/>
</dbReference>
<organism evidence="1 2">
    <name type="scientific">Empedobacter falsenii</name>
    <dbReference type="NCBI Taxonomy" id="343874"/>
    <lineage>
        <taxon>Bacteria</taxon>
        <taxon>Pseudomonadati</taxon>
        <taxon>Bacteroidota</taxon>
        <taxon>Flavobacteriia</taxon>
        <taxon>Flavobacteriales</taxon>
        <taxon>Weeksellaceae</taxon>
        <taxon>Empedobacter</taxon>
    </lineage>
</organism>
<dbReference type="RefSeq" id="WP_125350227.1">
    <property type="nucleotide sequence ID" value="NZ_JAAGKM010000008.1"/>
</dbReference>
<dbReference type="SUPFAM" id="SSF159501">
    <property type="entry name" value="EreA/ChaN-like"/>
    <property type="match status" value="1"/>
</dbReference>
<evidence type="ECO:0000313" key="2">
    <source>
        <dbReference type="Proteomes" id="UP000267844"/>
    </source>
</evidence>
<dbReference type="InterPro" id="IPR052036">
    <property type="entry name" value="Hydrolase/PRTase-associated"/>
</dbReference>
<dbReference type="InterPro" id="IPR007815">
    <property type="entry name" value="Emycin_Estase"/>
</dbReference>
<protein>
    <recommendedName>
        <fullName evidence="3">Erythromycin esterase family protein</fullName>
    </recommendedName>
</protein>
<dbReference type="PANTHER" id="PTHR31299">
    <property type="entry name" value="ESTERASE, PUTATIVE (AFU_ORTHOLOGUE AFUA_1G05850)-RELATED"/>
    <property type="match status" value="1"/>
</dbReference>
<name>A0A3R8TKH0_9FLAO</name>
<proteinExistence type="predicted"/>
<sequence length="434" mass="51168">MKKLTLFTILTLLSAVLLNVFVFKKTFNDDSEKIIAETNQYKHPINSIEMTEQNNQDLEFLKMMLKDNRIVFLGEGIHQDGQTFKAKSRLIKYLHENLDYNVVLYEAGQYDMWITNQEMEKGTLGVGKDSIAGLGMFNFWWDNKETQPLNNYYLQTKKTNNPITLGGFDMQYSGDLLTEILNNGYLRRIKLLREFLANQNISLYDYPFLNQNIDNLTIFRYKKFTEATYKKNEITQLLKELQSISLRISRLPKTEETKIYSRYLKDIKNHIQKNLMYKSGTKESMNFRDSLMIENLIYQLDSLYPNQKVIIWSANVHAYKKYYPNNFKPLGQYIKEKYKNQSYAIGFTSYGVYNPLKQIINTPNKYAVENAFHQLNQPYFFLDFSQIPNQSALKSEYYSVIDQGMNVKAKWSDFVDGIFYIDVNQEPTPLKEEK</sequence>